<reference evidence="2" key="1">
    <citation type="journal article" date="2017" name="Nat. Ecol. Evol.">
        <title>Genome expansion and lineage-specific genetic innovations in the forest pathogenic fungi Armillaria.</title>
        <authorList>
            <person name="Sipos G."/>
            <person name="Prasanna A.N."/>
            <person name="Walter M.C."/>
            <person name="O'Connor E."/>
            <person name="Balint B."/>
            <person name="Krizsan K."/>
            <person name="Kiss B."/>
            <person name="Hess J."/>
            <person name="Varga T."/>
            <person name="Slot J."/>
            <person name="Riley R."/>
            <person name="Boka B."/>
            <person name="Rigling D."/>
            <person name="Barry K."/>
            <person name="Lee J."/>
            <person name="Mihaltcheva S."/>
            <person name="LaButti K."/>
            <person name="Lipzen A."/>
            <person name="Waldron R."/>
            <person name="Moloney N.M."/>
            <person name="Sperisen C."/>
            <person name="Kredics L."/>
            <person name="Vagvoelgyi C."/>
            <person name="Patrignani A."/>
            <person name="Fitzpatrick D."/>
            <person name="Nagy I."/>
            <person name="Doyle S."/>
            <person name="Anderson J.B."/>
            <person name="Grigoriev I.V."/>
            <person name="Gueldener U."/>
            <person name="Muensterkoetter M."/>
            <person name="Nagy L.G."/>
        </authorList>
    </citation>
    <scope>NUCLEOTIDE SEQUENCE [LARGE SCALE GENOMIC DNA]</scope>
    <source>
        <strain evidence="2">Ar21-2</strain>
    </source>
</reference>
<sequence>MWAVFGDVRRNELIFIVVDIAAGGHGSVFIEGRARKSRILERLGCGILLWHALLLGFRGCASIAATGAGNDRVQLGACYSSVLMMVNNCGDKRRPDYIPGVWAASTDAVVDEDKSRHPARSHCTALHPPCEKIWTTLVLKSAYMRLFLLSPLRKFKGSNT</sequence>
<evidence type="ECO:0000313" key="2">
    <source>
        <dbReference type="Proteomes" id="UP000217790"/>
    </source>
</evidence>
<dbReference type="EMBL" id="KZ293702">
    <property type="protein sequence ID" value="PBK83913.1"/>
    <property type="molecule type" value="Genomic_DNA"/>
</dbReference>
<dbReference type="Proteomes" id="UP000217790">
    <property type="component" value="Unassembled WGS sequence"/>
</dbReference>
<organism evidence="1 2">
    <name type="scientific">Armillaria gallica</name>
    <name type="common">Bulbous honey fungus</name>
    <name type="synonym">Armillaria bulbosa</name>
    <dbReference type="NCBI Taxonomy" id="47427"/>
    <lineage>
        <taxon>Eukaryota</taxon>
        <taxon>Fungi</taxon>
        <taxon>Dikarya</taxon>
        <taxon>Basidiomycota</taxon>
        <taxon>Agaricomycotina</taxon>
        <taxon>Agaricomycetes</taxon>
        <taxon>Agaricomycetidae</taxon>
        <taxon>Agaricales</taxon>
        <taxon>Marasmiineae</taxon>
        <taxon>Physalacriaceae</taxon>
        <taxon>Armillaria</taxon>
    </lineage>
</organism>
<evidence type="ECO:0000313" key="1">
    <source>
        <dbReference type="EMBL" id="PBK83913.1"/>
    </source>
</evidence>
<proteinExistence type="predicted"/>
<dbReference type="InParanoid" id="A0A2H3D6G3"/>
<name>A0A2H3D6G3_ARMGA</name>
<dbReference type="AlphaFoldDB" id="A0A2H3D6G3"/>
<gene>
    <name evidence="1" type="ORF">ARMGADRAFT_622173</name>
</gene>
<protein>
    <submittedName>
        <fullName evidence="1">Uncharacterized protein</fullName>
    </submittedName>
</protein>
<accession>A0A2H3D6G3</accession>
<keyword evidence="2" id="KW-1185">Reference proteome</keyword>